<evidence type="ECO:0000256" key="5">
    <source>
        <dbReference type="ARBA" id="ARBA00022840"/>
    </source>
</evidence>
<dbReference type="InterPro" id="IPR003593">
    <property type="entry name" value="AAA+_ATPase"/>
</dbReference>
<evidence type="ECO:0000259" key="9">
    <source>
        <dbReference type="PROSITE" id="PS50893"/>
    </source>
</evidence>
<protein>
    <submittedName>
        <fullName evidence="12">Uncharacterized protein</fullName>
    </submittedName>
</protein>
<dbReference type="GO" id="GO:0005524">
    <property type="term" value="F:ATP binding"/>
    <property type="evidence" value="ECO:0007669"/>
    <property type="project" value="UniProtKB-KW"/>
</dbReference>
<dbReference type="PANTHER" id="PTHR43394:SF1">
    <property type="entry name" value="ATP-BINDING CASSETTE SUB-FAMILY B MEMBER 10, MITOCHONDRIAL"/>
    <property type="match status" value="1"/>
</dbReference>
<dbReference type="CDD" id="cd07346">
    <property type="entry name" value="ABC_6TM_exporters"/>
    <property type="match status" value="1"/>
</dbReference>
<sequence>MTTLASTLSSVLTKASHHPVVGQLDDADCGPAALLTVIRAFGGKATLPDIRSQCLRDPRGASLADLVSCANHMGFSARAASGSLDQLQACTLPCIAHVVNERGRPHYVVVQSIGRTVRIGDPALGPRKLSREHFEEMWKSRAVLLFEDRAPVPPLTLHVPQIQWTLNLLMESKALLAQATFLIMLGTAGSILSSLVAAQLVTRSVPAGQSSSIYALAGALLGIGMARALIGFARHLFVSRASERLVRRLHTVLLEALLNVPERLFHSGLLGNHGARLVDVQIAQIQLLRSLSTIGSDILLLTVTCVVIAFISAALLPFLLIAVGILAIGLRRHFRRLRESSLRVASAYSDLEERFREVLSGSRDLRFANACSFGMNMYEQRVSTFAALQYRVASSLGSLTLSSELIGAMVLSGIVGYAAMHVLGGQLRRDELFMLYIVGGLAVPSIVRVLDSVNSLQTALVAATRIEELQTSSDRSSRSLSSTPVSIALETASLRRAAQMPVWENVNFVVRRGELVTLEGPSGCGKSSLVAVIAGHLRLTTGNIHVEGSDGQRLADDELEHVVALIPATTIIFSRTVLENIALGRPIPALTIQALAVEAGLWSLLERLPNGLHTVVGHGGHPLSAGEQQAIGVLRVLVAKPPFIAIDEGLNALDEPRAAQVLSAVVGSSWRPGVILISHSAKLRALAHTHYSLRVRENRNGHDAVTS</sequence>
<dbReference type="OMA" id="EISTREW"/>
<dbReference type="InterPro" id="IPR017871">
    <property type="entry name" value="ABC_transporter-like_CS"/>
</dbReference>
<dbReference type="GO" id="GO:0005886">
    <property type="term" value="C:plasma membrane"/>
    <property type="evidence" value="ECO:0007669"/>
    <property type="project" value="UniProtKB-SubCell"/>
</dbReference>
<keyword evidence="4" id="KW-0378">Hydrolase</keyword>
<dbReference type="PANTHER" id="PTHR43394">
    <property type="entry name" value="ATP-DEPENDENT PERMEASE MDL1, MITOCHONDRIAL"/>
    <property type="match status" value="1"/>
</dbReference>
<feature type="domain" description="Peptidase C39" evidence="11">
    <location>
        <begin position="23"/>
        <end position="145"/>
    </location>
</feature>
<evidence type="ECO:0000256" key="6">
    <source>
        <dbReference type="ARBA" id="ARBA00022989"/>
    </source>
</evidence>
<dbReference type="PROSITE" id="PS00211">
    <property type="entry name" value="ABC_TRANSPORTER_1"/>
    <property type="match status" value="1"/>
</dbReference>
<dbReference type="InterPro" id="IPR011527">
    <property type="entry name" value="ABC1_TM_dom"/>
</dbReference>
<dbReference type="Gene3D" id="1.20.1560.10">
    <property type="entry name" value="ABC transporter type 1, transmembrane domain"/>
    <property type="match status" value="1"/>
</dbReference>
<feature type="domain" description="ABC transporter" evidence="9">
    <location>
        <begin position="487"/>
        <end position="705"/>
    </location>
</feature>
<comment type="subcellular location">
    <subcellularLocation>
        <location evidence="1">Cell membrane</location>
        <topology evidence="1">Multi-pass membrane protein</topology>
    </subcellularLocation>
</comment>
<dbReference type="InterPro" id="IPR005074">
    <property type="entry name" value="Peptidase_C39"/>
</dbReference>
<feature type="transmembrane region" description="Helical" evidence="8">
    <location>
        <begin position="213"/>
        <end position="237"/>
    </location>
</feature>
<dbReference type="GO" id="GO:0006508">
    <property type="term" value="P:proteolysis"/>
    <property type="evidence" value="ECO:0007669"/>
    <property type="project" value="InterPro"/>
</dbReference>
<dbReference type="EMBL" id="DPIY01000012">
    <property type="protein sequence ID" value="HCT59165.1"/>
    <property type="molecule type" value="Genomic_DNA"/>
</dbReference>
<comment type="caution">
    <text evidence="12">The sequence shown here is derived from an EMBL/GenBank/DDBJ whole genome shotgun (WGS) entry which is preliminary data.</text>
</comment>
<dbReference type="InterPro" id="IPR003439">
    <property type="entry name" value="ABC_transporter-like_ATP-bd"/>
</dbReference>
<name>A0A3D4VDJ7_9BACT</name>
<dbReference type="GO" id="GO:0016887">
    <property type="term" value="F:ATP hydrolysis activity"/>
    <property type="evidence" value="ECO:0007669"/>
    <property type="project" value="InterPro"/>
</dbReference>
<keyword evidence="7 8" id="KW-0472">Membrane</keyword>
<evidence type="ECO:0000259" key="11">
    <source>
        <dbReference type="PROSITE" id="PS50990"/>
    </source>
</evidence>
<keyword evidence="5" id="KW-0067">ATP-binding</keyword>
<dbReference type="GO" id="GO:0015421">
    <property type="term" value="F:ABC-type oligopeptide transporter activity"/>
    <property type="evidence" value="ECO:0007669"/>
    <property type="project" value="TreeGrafter"/>
</dbReference>
<feature type="transmembrane region" description="Helical" evidence="8">
    <location>
        <begin position="179"/>
        <end position="201"/>
    </location>
</feature>
<gene>
    <name evidence="12" type="ORF">DGD08_18345</name>
</gene>
<dbReference type="PROSITE" id="PS50893">
    <property type="entry name" value="ABC_TRANSPORTER_2"/>
    <property type="match status" value="1"/>
</dbReference>
<feature type="domain" description="ABC transmembrane type-1" evidence="10">
    <location>
        <begin position="179"/>
        <end position="458"/>
    </location>
</feature>
<keyword evidence="2 8" id="KW-0812">Transmembrane</keyword>
<dbReference type="GO" id="GO:0008233">
    <property type="term" value="F:peptidase activity"/>
    <property type="evidence" value="ECO:0007669"/>
    <property type="project" value="InterPro"/>
</dbReference>
<dbReference type="Gene3D" id="3.90.70.10">
    <property type="entry name" value="Cysteine proteinases"/>
    <property type="match status" value="1"/>
</dbReference>
<keyword evidence="3" id="KW-0547">Nucleotide-binding</keyword>
<dbReference type="SMART" id="SM00382">
    <property type="entry name" value="AAA"/>
    <property type="match status" value="1"/>
</dbReference>
<dbReference type="InterPro" id="IPR036640">
    <property type="entry name" value="ABC1_TM_sf"/>
</dbReference>
<dbReference type="SUPFAM" id="SSF90123">
    <property type="entry name" value="ABC transporter transmembrane region"/>
    <property type="match status" value="1"/>
</dbReference>
<evidence type="ECO:0000313" key="13">
    <source>
        <dbReference type="Proteomes" id="UP000264071"/>
    </source>
</evidence>
<dbReference type="InterPro" id="IPR027417">
    <property type="entry name" value="P-loop_NTPase"/>
</dbReference>
<dbReference type="AlphaFoldDB" id="A0A3D4VDJ7"/>
<reference evidence="12 13" key="1">
    <citation type="journal article" date="2018" name="Nat. Biotechnol.">
        <title>A standardized bacterial taxonomy based on genome phylogeny substantially revises the tree of life.</title>
        <authorList>
            <person name="Parks D.H."/>
            <person name="Chuvochina M."/>
            <person name="Waite D.W."/>
            <person name="Rinke C."/>
            <person name="Skarshewski A."/>
            <person name="Chaumeil P.A."/>
            <person name="Hugenholtz P."/>
        </authorList>
    </citation>
    <scope>NUCLEOTIDE SEQUENCE [LARGE SCALE GENOMIC DNA]</scope>
    <source>
        <strain evidence="12">UBA8844</strain>
    </source>
</reference>
<feature type="transmembrane region" description="Helical" evidence="8">
    <location>
        <begin position="298"/>
        <end position="328"/>
    </location>
</feature>
<proteinExistence type="predicted"/>
<dbReference type="InterPro" id="IPR039421">
    <property type="entry name" value="Type_1_exporter"/>
</dbReference>
<evidence type="ECO:0000256" key="2">
    <source>
        <dbReference type="ARBA" id="ARBA00022692"/>
    </source>
</evidence>
<evidence type="ECO:0000256" key="3">
    <source>
        <dbReference type="ARBA" id="ARBA00022741"/>
    </source>
</evidence>
<accession>A0A3D4VDJ7</accession>
<dbReference type="Pfam" id="PF03412">
    <property type="entry name" value="Peptidase_C39"/>
    <property type="match status" value="1"/>
</dbReference>
<dbReference type="Gene3D" id="3.40.50.300">
    <property type="entry name" value="P-loop containing nucleotide triphosphate hydrolases"/>
    <property type="match status" value="1"/>
</dbReference>
<dbReference type="PROSITE" id="PS50929">
    <property type="entry name" value="ABC_TM1F"/>
    <property type="match status" value="1"/>
</dbReference>
<evidence type="ECO:0000256" key="1">
    <source>
        <dbReference type="ARBA" id="ARBA00004651"/>
    </source>
</evidence>
<evidence type="ECO:0000256" key="8">
    <source>
        <dbReference type="SAM" id="Phobius"/>
    </source>
</evidence>
<organism evidence="12 13">
    <name type="scientific">Gemmatimonas aurantiaca</name>
    <dbReference type="NCBI Taxonomy" id="173480"/>
    <lineage>
        <taxon>Bacteria</taxon>
        <taxon>Pseudomonadati</taxon>
        <taxon>Gemmatimonadota</taxon>
        <taxon>Gemmatimonadia</taxon>
        <taxon>Gemmatimonadales</taxon>
        <taxon>Gemmatimonadaceae</taxon>
        <taxon>Gemmatimonas</taxon>
    </lineage>
</organism>
<dbReference type="PROSITE" id="PS50990">
    <property type="entry name" value="PEPTIDASE_C39"/>
    <property type="match status" value="1"/>
</dbReference>
<dbReference type="Pfam" id="PF00005">
    <property type="entry name" value="ABC_tran"/>
    <property type="match status" value="1"/>
</dbReference>
<dbReference type="Pfam" id="PF00664">
    <property type="entry name" value="ABC_membrane"/>
    <property type="match status" value="1"/>
</dbReference>
<evidence type="ECO:0000256" key="4">
    <source>
        <dbReference type="ARBA" id="ARBA00022801"/>
    </source>
</evidence>
<keyword evidence="6 8" id="KW-1133">Transmembrane helix</keyword>
<dbReference type="SUPFAM" id="SSF52540">
    <property type="entry name" value="P-loop containing nucleoside triphosphate hydrolases"/>
    <property type="match status" value="1"/>
</dbReference>
<evidence type="ECO:0000259" key="10">
    <source>
        <dbReference type="PROSITE" id="PS50929"/>
    </source>
</evidence>
<evidence type="ECO:0000313" key="12">
    <source>
        <dbReference type="EMBL" id="HCT59165.1"/>
    </source>
</evidence>
<evidence type="ECO:0000256" key="7">
    <source>
        <dbReference type="ARBA" id="ARBA00023136"/>
    </source>
</evidence>
<dbReference type="Proteomes" id="UP000264071">
    <property type="component" value="Unassembled WGS sequence"/>
</dbReference>